<name>A0ABS5E976_9PROT</name>
<feature type="DNA-binding region" description="OmpR/PhoB-type" evidence="7">
    <location>
        <begin position="141"/>
        <end position="238"/>
    </location>
</feature>
<dbReference type="Gene3D" id="3.40.50.2300">
    <property type="match status" value="1"/>
</dbReference>
<dbReference type="RefSeq" id="WP_211682857.1">
    <property type="nucleotide sequence ID" value="NZ_JAGRQH010000008.1"/>
</dbReference>
<dbReference type="PROSITE" id="PS51755">
    <property type="entry name" value="OMPR_PHOB"/>
    <property type="match status" value="1"/>
</dbReference>
<gene>
    <name evidence="10" type="ORF">KB213_10360</name>
</gene>
<dbReference type="SMART" id="SM00448">
    <property type="entry name" value="REC"/>
    <property type="match status" value="1"/>
</dbReference>
<keyword evidence="4 7" id="KW-0238">DNA-binding</keyword>
<dbReference type="InterPro" id="IPR036388">
    <property type="entry name" value="WH-like_DNA-bd_sf"/>
</dbReference>
<evidence type="ECO:0000256" key="3">
    <source>
        <dbReference type="ARBA" id="ARBA00023015"/>
    </source>
</evidence>
<dbReference type="InterPro" id="IPR001789">
    <property type="entry name" value="Sig_transdc_resp-reg_receiver"/>
</dbReference>
<dbReference type="SMART" id="SM00862">
    <property type="entry name" value="Trans_reg_C"/>
    <property type="match status" value="1"/>
</dbReference>
<dbReference type="CDD" id="cd00383">
    <property type="entry name" value="trans_reg_C"/>
    <property type="match status" value="1"/>
</dbReference>
<accession>A0ABS5E976</accession>
<dbReference type="PANTHER" id="PTHR48111:SF22">
    <property type="entry name" value="REGULATOR OF RPOS"/>
    <property type="match status" value="1"/>
</dbReference>
<comment type="caution">
    <text evidence="10">The sequence shown here is derived from an EMBL/GenBank/DDBJ whole genome shotgun (WGS) entry which is preliminary data.</text>
</comment>
<dbReference type="Pfam" id="PF00486">
    <property type="entry name" value="Trans_reg_C"/>
    <property type="match status" value="1"/>
</dbReference>
<keyword evidence="11" id="KW-1185">Reference proteome</keyword>
<feature type="modified residue" description="4-aspartylphosphate" evidence="6">
    <location>
        <position position="67"/>
    </location>
</feature>
<dbReference type="PROSITE" id="PS50110">
    <property type="entry name" value="RESPONSE_REGULATORY"/>
    <property type="match status" value="1"/>
</dbReference>
<keyword evidence="1 6" id="KW-0597">Phosphoprotein</keyword>
<proteinExistence type="predicted"/>
<sequence length="240" mass="26776">MIQNVGDQLAEVSSFTPHILIVEDDPDMAAFVSNECIRAGMKPVIAPDGETAEVLGMARSWDLVILDRRLPGRCGLDVLHDLRRKGIQVPILFLTTMDGIASRVEGLRAGADDYVIKPFAPAELMARINVLLRRIDRTDEAVAITVGALRLDLLTRTVSRNGMLLRLQSQEFQVLVQFMRHPGMTLSHAMLFETIWGIDFPVNANLLAAHISRLRERIGQHSGVRIVTLRGVGYRLEVEY</sequence>
<dbReference type="Gene3D" id="1.10.10.10">
    <property type="entry name" value="Winged helix-like DNA-binding domain superfamily/Winged helix DNA-binding domain"/>
    <property type="match status" value="1"/>
</dbReference>
<dbReference type="SUPFAM" id="SSF52172">
    <property type="entry name" value="CheY-like"/>
    <property type="match status" value="1"/>
</dbReference>
<evidence type="ECO:0000256" key="7">
    <source>
        <dbReference type="PROSITE-ProRule" id="PRU01091"/>
    </source>
</evidence>
<feature type="domain" description="Response regulatory" evidence="8">
    <location>
        <begin position="18"/>
        <end position="132"/>
    </location>
</feature>
<evidence type="ECO:0000313" key="10">
    <source>
        <dbReference type="EMBL" id="MBR0560454.1"/>
    </source>
</evidence>
<organism evidence="10 11">
    <name type="scientific">Neokomagataea anthophila</name>
    <dbReference type="NCBI Taxonomy" id="2826925"/>
    <lineage>
        <taxon>Bacteria</taxon>
        <taxon>Pseudomonadati</taxon>
        <taxon>Pseudomonadota</taxon>
        <taxon>Alphaproteobacteria</taxon>
        <taxon>Acetobacterales</taxon>
        <taxon>Acetobacteraceae</taxon>
        <taxon>Neokomagataea</taxon>
    </lineage>
</organism>
<evidence type="ECO:0000256" key="2">
    <source>
        <dbReference type="ARBA" id="ARBA00023012"/>
    </source>
</evidence>
<evidence type="ECO:0000313" key="11">
    <source>
        <dbReference type="Proteomes" id="UP000677812"/>
    </source>
</evidence>
<dbReference type="EMBL" id="JAGRQH010000008">
    <property type="protein sequence ID" value="MBR0560454.1"/>
    <property type="molecule type" value="Genomic_DNA"/>
</dbReference>
<keyword evidence="5" id="KW-0804">Transcription</keyword>
<evidence type="ECO:0000259" key="8">
    <source>
        <dbReference type="PROSITE" id="PS50110"/>
    </source>
</evidence>
<keyword evidence="2" id="KW-0902">Two-component regulatory system</keyword>
<dbReference type="Proteomes" id="UP000677812">
    <property type="component" value="Unassembled WGS sequence"/>
</dbReference>
<evidence type="ECO:0000256" key="1">
    <source>
        <dbReference type="ARBA" id="ARBA00022553"/>
    </source>
</evidence>
<keyword evidence="3" id="KW-0805">Transcription regulation</keyword>
<evidence type="ECO:0000259" key="9">
    <source>
        <dbReference type="PROSITE" id="PS51755"/>
    </source>
</evidence>
<dbReference type="Pfam" id="PF00072">
    <property type="entry name" value="Response_reg"/>
    <property type="match status" value="1"/>
</dbReference>
<protein>
    <submittedName>
        <fullName evidence="10">Response regulator transcription factor</fullName>
    </submittedName>
</protein>
<evidence type="ECO:0000256" key="6">
    <source>
        <dbReference type="PROSITE-ProRule" id="PRU00169"/>
    </source>
</evidence>
<evidence type="ECO:0000256" key="5">
    <source>
        <dbReference type="ARBA" id="ARBA00023163"/>
    </source>
</evidence>
<dbReference type="PANTHER" id="PTHR48111">
    <property type="entry name" value="REGULATOR OF RPOS"/>
    <property type="match status" value="1"/>
</dbReference>
<feature type="domain" description="OmpR/PhoB-type" evidence="9">
    <location>
        <begin position="141"/>
        <end position="238"/>
    </location>
</feature>
<dbReference type="Gene3D" id="6.10.250.690">
    <property type="match status" value="1"/>
</dbReference>
<dbReference type="InterPro" id="IPR011006">
    <property type="entry name" value="CheY-like_superfamily"/>
</dbReference>
<reference evidence="10 11" key="1">
    <citation type="submission" date="2021-04" db="EMBL/GenBank/DDBJ databases">
        <title>The complete genome sequence of Neokomagataea sp. TBRC 2177.</title>
        <authorList>
            <person name="Charoenyingcharoen P."/>
            <person name="Yukphan P."/>
        </authorList>
    </citation>
    <scope>NUCLEOTIDE SEQUENCE [LARGE SCALE GENOMIC DNA]</scope>
    <source>
        <strain evidence="10 11">TBRC 2177</strain>
    </source>
</reference>
<evidence type="ECO:0000256" key="4">
    <source>
        <dbReference type="ARBA" id="ARBA00023125"/>
    </source>
</evidence>
<dbReference type="InterPro" id="IPR001867">
    <property type="entry name" value="OmpR/PhoB-type_DNA-bd"/>
</dbReference>
<dbReference type="InterPro" id="IPR039420">
    <property type="entry name" value="WalR-like"/>
</dbReference>